<evidence type="ECO:0000256" key="7">
    <source>
        <dbReference type="ARBA" id="ARBA00023002"/>
    </source>
</evidence>
<evidence type="ECO:0000313" key="11">
    <source>
        <dbReference type="Proteomes" id="UP001149165"/>
    </source>
</evidence>
<organism evidence="10 11">
    <name type="scientific">Penicillium angulare</name>
    <dbReference type="NCBI Taxonomy" id="116970"/>
    <lineage>
        <taxon>Eukaryota</taxon>
        <taxon>Fungi</taxon>
        <taxon>Dikarya</taxon>
        <taxon>Ascomycota</taxon>
        <taxon>Pezizomycotina</taxon>
        <taxon>Eurotiomycetes</taxon>
        <taxon>Eurotiomycetidae</taxon>
        <taxon>Eurotiales</taxon>
        <taxon>Aspergillaceae</taxon>
        <taxon>Penicillium</taxon>
    </lineage>
</organism>
<evidence type="ECO:0000256" key="4">
    <source>
        <dbReference type="ARBA" id="ARBA00022692"/>
    </source>
</evidence>
<evidence type="ECO:0000256" key="8">
    <source>
        <dbReference type="ARBA" id="ARBA00023136"/>
    </source>
</evidence>
<dbReference type="AlphaFoldDB" id="A0A9W9FBE6"/>
<protein>
    <submittedName>
        <fullName evidence="10">FAD/NAD(P)-binding domain-containing protein</fullName>
    </submittedName>
</protein>
<keyword evidence="8" id="KW-0472">Membrane</keyword>
<keyword evidence="5" id="KW-0274">FAD</keyword>
<dbReference type="InterPro" id="IPR050562">
    <property type="entry name" value="FAD_mOase_fung"/>
</dbReference>
<accession>A0A9W9FBE6</accession>
<keyword evidence="11" id="KW-1185">Reference proteome</keyword>
<evidence type="ECO:0000256" key="1">
    <source>
        <dbReference type="ARBA" id="ARBA00004370"/>
    </source>
</evidence>
<dbReference type="GO" id="GO:0016020">
    <property type="term" value="C:membrane"/>
    <property type="evidence" value="ECO:0007669"/>
    <property type="project" value="UniProtKB-SubCell"/>
</dbReference>
<dbReference type="PRINTS" id="PR00420">
    <property type="entry name" value="RNGMNOXGNASE"/>
</dbReference>
<dbReference type="PANTHER" id="PTHR47356:SF2">
    <property type="entry name" value="FAD-BINDING DOMAIN-CONTAINING PROTEIN-RELATED"/>
    <property type="match status" value="1"/>
</dbReference>
<name>A0A9W9FBE6_9EURO</name>
<comment type="caution">
    <text evidence="10">The sequence shown here is derived from an EMBL/GenBank/DDBJ whole genome shotgun (WGS) entry which is preliminary data.</text>
</comment>
<dbReference type="Gene3D" id="3.50.50.60">
    <property type="entry name" value="FAD/NAD(P)-binding domain"/>
    <property type="match status" value="1"/>
</dbReference>
<keyword evidence="4" id="KW-0812">Transmembrane</keyword>
<evidence type="ECO:0000256" key="6">
    <source>
        <dbReference type="ARBA" id="ARBA00022989"/>
    </source>
</evidence>
<dbReference type="InterPro" id="IPR002938">
    <property type="entry name" value="FAD-bd"/>
</dbReference>
<comment type="subcellular location">
    <subcellularLocation>
        <location evidence="1">Membrane</location>
    </subcellularLocation>
</comment>
<keyword evidence="7" id="KW-0560">Oxidoreductase</keyword>
<dbReference type="PANTHER" id="PTHR47356">
    <property type="entry name" value="FAD-DEPENDENT MONOOXYGENASE ASQG-RELATED"/>
    <property type="match status" value="1"/>
</dbReference>
<dbReference type="OrthoDB" id="2431938at2759"/>
<evidence type="ECO:0000256" key="2">
    <source>
        <dbReference type="ARBA" id="ARBA00007992"/>
    </source>
</evidence>
<feature type="domain" description="FAD-binding" evidence="9">
    <location>
        <begin position="7"/>
        <end position="352"/>
    </location>
</feature>
<proteinExistence type="inferred from homology"/>
<dbReference type="EMBL" id="JAPQKH010000005">
    <property type="protein sequence ID" value="KAJ5096985.1"/>
    <property type="molecule type" value="Genomic_DNA"/>
</dbReference>
<evidence type="ECO:0000256" key="3">
    <source>
        <dbReference type="ARBA" id="ARBA00022630"/>
    </source>
</evidence>
<evidence type="ECO:0000313" key="10">
    <source>
        <dbReference type="EMBL" id="KAJ5096985.1"/>
    </source>
</evidence>
<evidence type="ECO:0000256" key="5">
    <source>
        <dbReference type="ARBA" id="ARBA00022827"/>
    </source>
</evidence>
<dbReference type="Proteomes" id="UP001149165">
    <property type="component" value="Unassembled WGS sequence"/>
</dbReference>
<dbReference type="SUPFAM" id="SSF51905">
    <property type="entry name" value="FAD/NAD(P)-binding domain"/>
    <property type="match status" value="1"/>
</dbReference>
<reference evidence="10" key="2">
    <citation type="journal article" date="2023" name="IMA Fungus">
        <title>Comparative genomic study of the Penicillium genus elucidates a diverse pangenome and 15 lateral gene transfer events.</title>
        <authorList>
            <person name="Petersen C."/>
            <person name="Sorensen T."/>
            <person name="Nielsen M.R."/>
            <person name="Sondergaard T.E."/>
            <person name="Sorensen J.L."/>
            <person name="Fitzpatrick D.A."/>
            <person name="Frisvad J.C."/>
            <person name="Nielsen K.L."/>
        </authorList>
    </citation>
    <scope>NUCLEOTIDE SEQUENCE</scope>
    <source>
        <strain evidence="10">IBT 30069</strain>
    </source>
</reference>
<sequence length="455" mass="50639">MSSSPFKVIVVGGGPVGLTAAHALHHAGIDFVVLEARDSVVLDQGASLVLAPHSLRVMHQFGLLESLSKIGCEMARNSSFTQDGNCFADGRAVVRILKTNHGSSPVIFHRAQLIETLYDGLPSEAKASYLLNKKTKSIDFSETQDGVEVACTDGSIYQGSIVLGADGVHSKTRTLMRNMAMAQNPQEDWKDAADPFPAQYRCMWSSFPRPEGVEEGHATEAQAKDMSVMFLAGKERGWIFLYERFPREKFPAAAEKTKDARVRYTENDMEMFATQFADFPVTDTLKVKDVYATRLTQGMANLEEGILTRWSWKRIVLAGDSCHKFTPNAGRGLNNGIQDVVALCNGLHEMLKSSHGNLPDEATLGKVFAEYQKARADPLQADYKQSRQISRLQAWENKIYYFMSRYVMSREWILSLVLKFGMNGAGAFRKALVLNYISNHEPFSALVPWDHPLAK</sequence>
<evidence type="ECO:0000259" key="9">
    <source>
        <dbReference type="Pfam" id="PF01494"/>
    </source>
</evidence>
<keyword evidence="3" id="KW-0285">Flavoprotein</keyword>
<gene>
    <name evidence="10" type="ORF">N7456_007706</name>
</gene>
<dbReference type="InterPro" id="IPR036188">
    <property type="entry name" value="FAD/NAD-bd_sf"/>
</dbReference>
<dbReference type="GO" id="GO:0071949">
    <property type="term" value="F:FAD binding"/>
    <property type="evidence" value="ECO:0007669"/>
    <property type="project" value="InterPro"/>
</dbReference>
<comment type="similarity">
    <text evidence="2">Belongs to the paxM FAD-dependent monooxygenase family.</text>
</comment>
<dbReference type="GO" id="GO:0004497">
    <property type="term" value="F:monooxygenase activity"/>
    <property type="evidence" value="ECO:0007669"/>
    <property type="project" value="InterPro"/>
</dbReference>
<keyword evidence="6" id="KW-1133">Transmembrane helix</keyword>
<dbReference type="Pfam" id="PF01494">
    <property type="entry name" value="FAD_binding_3"/>
    <property type="match status" value="1"/>
</dbReference>
<reference evidence="10" key="1">
    <citation type="submission" date="2022-11" db="EMBL/GenBank/DDBJ databases">
        <authorList>
            <person name="Petersen C."/>
        </authorList>
    </citation>
    <scope>NUCLEOTIDE SEQUENCE</scope>
    <source>
        <strain evidence="10">IBT 30069</strain>
    </source>
</reference>